<comment type="subunit">
    <text evidence="8">Homodimer.</text>
</comment>
<dbReference type="PANTHER" id="PTHR42836">
    <property type="entry name" value="7-CARBOXY-7-DEAZAGUANINE SYNTHASE"/>
    <property type="match status" value="1"/>
</dbReference>
<evidence type="ECO:0000259" key="9">
    <source>
        <dbReference type="PROSITE" id="PS51918"/>
    </source>
</evidence>
<comment type="catalytic activity">
    <reaction evidence="8">
        <text>6-carboxy-5,6,7,8-tetrahydropterin + H(+) = 7-carboxy-7-carbaguanine + NH4(+)</text>
        <dbReference type="Rhea" id="RHEA:27974"/>
        <dbReference type="ChEBI" id="CHEBI:15378"/>
        <dbReference type="ChEBI" id="CHEBI:28938"/>
        <dbReference type="ChEBI" id="CHEBI:61032"/>
        <dbReference type="ChEBI" id="CHEBI:61036"/>
        <dbReference type="EC" id="4.3.99.3"/>
    </reaction>
</comment>
<feature type="binding site" evidence="8">
    <location>
        <position position="89"/>
    </location>
    <ligand>
        <name>S-adenosyl-L-methionine</name>
        <dbReference type="ChEBI" id="CHEBI:59789"/>
    </ligand>
</feature>
<feature type="binding site" evidence="8">
    <location>
        <begin position="133"/>
        <end position="135"/>
    </location>
    <ligand>
        <name>S-adenosyl-L-methionine</name>
        <dbReference type="ChEBI" id="CHEBI:59789"/>
    </ligand>
</feature>
<feature type="binding site" evidence="8">
    <location>
        <position position="230"/>
    </location>
    <ligand>
        <name>substrate</name>
    </ligand>
</feature>
<dbReference type="SFLD" id="SFLDS00029">
    <property type="entry name" value="Radical_SAM"/>
    <property type="match status" value="1"/>
</dbReference>
<keyword evidence="3 8" id="KW-0479">Metal-binding</keyword>
<feature type="binding site" evidence="8">
    <location>
        <begin position="27"/>
        <end position="29"/>
    </location>
    <ligand>
        <name>substrate</name>
    </ligand>
</feature>
<dbReference type="HAMAP" id="MF_00917">
    <property type="entry name" value="QueE"/>
    <property type="match status" value="1"/>
</dbReference>
<comment type="cofactor">
    <cofactor evidence="8">
        <name>[4Fe-4S] cluster</name>
        <dbReference type="ChEBI" id="CHEBI:49883"/>
    </cofactor>
    <text evidence="8">Binds 1 [4Fe-4S] cluster. The cluster is coordinated with 3 cysteines and an exchangeable S-adenosyl-L-methionine.</text>
</comment>
<feature type="domain" description="Radical SAM core" evidence="9">
    <location>
        <begin position="33"/>
        <end position="230"/>
    </location>
</feature>
<evidence type="ECO:0000256" key="1">
    <source>
        <dbReference type="ARBA" id="ARBA00022485"/>
    </source>
</evidence>
<evidence type="ECO:0000256" key="6">
    <source>
        <dbReference type="ARBA" id="ARBA00023014"/>
    </source>
</evidence>
<feature type="binding site" evidence="8">
    <location>
        <position position="55"/>
    </location>
    <ligand>
        <name>Mg(2+)</name>
        <dbReference type="ChEBI" id="CHEBI:18420"/>
    </ligand>
</feature>
<dbReference type="GO" id="GO:0008616">
    <property type="term" value="P:tRNA queuosine(34) biosynthetic process"/>
    <property type="evidence" value="ECO:0007669"/>
    <property type="project" value="UniProtKB-UniRule"/>
</dbReference>
<keyword evidence="1 8" id="KW-0004">4Fe-4S</keyword>
<dbReference type="InterPro" id="IPR058240">
    <property type="entry name" value="rSAM_sf"/>
</dbReference>
<dbReference type="GO" id="GO:0000287">
    <property type="term" value="F:magnesium ion binding"/>
    <property type="evidence" value="ECO:0007669"/>
    <property type="project" value="UniProtKB-UniRule"/>
</dbReference>
<dbReference type="GO" id="GO:0051539">
    <property type="term" value="F:4 iron, 4 sulfur cluster binding"/>
    <property type="evidence" value="ECO:0007669"/>
    <property type="project" value="UniProtKB-UniRule"/>
</dbReference>
<proteinExistence type="inferred from homology"/>
<comment type="similarity">
    <text evidence="8">Belongs to the radical SAM superfamily. 7-carboxy-7-deazaguanine synthase family.</text>
</comment>
<feature type="binding site" evidence="8">
    <location>
        <position position="42"/>
    </location>
    <ligand>
        <name>substrate</name>
    </ligand>
</feature>
<dbReference type="Proteomes" id="UP000321250">
    <property type="component" value="Unassembled WGS sequence"/>
</dbReference>
<keyword evidence="6 8" id="KW-0411">Iron-sulfur</keyword>
<evidence type="ECO:0000256" key="7">
    <source>
        <dbReference type="ARBA" id="ARBA00023239"/>
    </source>
</evidence>
<comment type="cofactor">
    <cofactor evidence="8">
        <name>S-adenosyl-L-methionine</name>
        <dbReference type="ChEBI" id="CHEBI:59789"/>
    </cofactor>
    <text evidence="8">Binds 1 S-adenosyl-L-methionine per subunit.</text>
</comment>
<feature type="binding site" evidence="8">
    <location>
        <position position="46"/>
    </location>
    <ligand>
        <name>[4Fe-4S] cluster</name>
        <dbReference type="ChEBI" id="CHEBI:49883"/>
        <note>4Fe-4S-S-AdoMet</note>
    </ligand>
</feature>
<comment type="cofactor">
    <cofactor evidence="8">
        <name>Mg(2+)</name>
        <dbReference type="ChEBI" id="CHEBI:18420"/>
    </cofactor>
</comment>
<feature type="binding site" evidence="8">
    <location>
        <begin position="52"/>
        <end position="54"/>
    </location>
    <ligand>
        <name>S-adenosyl-L-methionine</name>
        <dbReference type="ChEBI" id="CHEBI:59789"/>
    </ligand>
</feature>
<dbReference type="PANTHER" id="PTHR42836:SF1">
    <property type="entry name" value="7-CARBOXY-7-DEAZAGUANINE SYNTHASE"/>
    <property type="match status" value="1"/>
</dbReference>
<name>A0A5C6UGZ5_9SPHN</name>
<keyword evidence="5 8" id="KW-0408">Iron</keyword>
<feature type="binding site" evidence="8">
    <location>
        <position position="53"/>
    </location>
    <ligand>
        <name>[4Fe-4S] cluster</name>
        <dbReference type="ChEBI" id="CHEBI:49883"/>
        <note>4Fe-4S-S-AdoMet</note>
    </ligand>
</feature>
<dbReference type="InterPro" id="IPR024924">
    <property type="entry name" value="7-CO-7-deazaguanine_synth-like"/>
</dbReference>
<comment type="function">
    <text evidence="8">Catalyzes the complex heterocyclic radical-mediated conversion of 6-carboxy-5,6,7,8-tetrahydropterin (CPH4) to 7-carboxy-7-deazaguanine (CDG), a step common to the biosynthetic pathways of all 7-deazapurine-containing compounds.</text>
</comment>
<dbReference type="InterPro" id="IPR007197">
    <property type="entry name" value="rSAM"/>
</dbReference>
<feature type="binding site" evidence="8">
    <location>
        <position position="87"/>
    </location>
    <ligand>
        <name>substrate</name>
    </ligand>
</feature>
<dbReference type="AlphaFoldDB" id="A0A5C6UGZ5"/>
<dbReference type="RefSeq" id="WP_147082734.1">
    <property type="nucleotide sequence ID" value="NZ_VOQR01000001.1"/>
</dbReference>
<dbReference type="OrthoDB" id="9792276at2"/>
<protein>
    <recommendedName>
        <fullName evidence="8">7-carboxy-7-deazaguanine synthase</fullName>
        <shortName evidence="8">CDG synthase</shortName>
        <ecNumber evidence="8">4.3.99.3</ecNumber>
    </recommendedName>
    <alternativeName>
        <fullName evidence="8">Queuosine biosynthesis protein QueE</fullName>
    </alternativeName>
</protein>
<reference evidence="10 11" key="1">
    <citation type="journal article" date="2013" name="Antonie Van Leeuwenhoek">
        <title>Sphingomonas ginsenosidivorax sp. nov., with the ability to transform ginsenosides.</title>
        <authorList>
            <person name="Jin X.F."/>
            <person name="Kim J.K."/>
            <person name="Liu Q.M."/>
            <person name="Kang M.S."/>
            <person name="He D."/>
            <person name="Jin F.X."/>
            <person name="Kim S.C."/>
            <person name="Im W.T."/>
        </authorList>
    </citation>
    <scope>NUCLEOTIDE SEQUENCE [LARGE SCALE GENOMIC DNA]</scope>
    <source>
        <strain evidence="10 11">KHI67</strain>
    </source>
</reference>
<dbReference type="UniPathway" id="UPA00391"/>
<evidence type="ECO:0000256" key="8">
    <source>
        <dbReference type="HAMAP-Rule" id="MF_00917"/>
    </source>
</evidence>
<comment type="pathway">
    <text evidence="8">Purine metabolism; 7-cyano-7-deazaguanine biosynthesis.</text>
</comment>
<evidence type="ECO:0000256" key="4">
    <source>
        <dbReference type="ARBA" id="ARBA00022842"/>
    </source>
</evidence>
<dbReference type="CDD" id="cd01335">
    <property type="entry name" value="Radical_SAM"/>
    <property type="match status" value="1"/>
</dbReference>
<comment type="caution">
    <text evidence="8">Lacks conserved residue(s) required for the propagation of feature annotation.</text>
</comment>
<dbReference type="InterPro" id="IPR013785">
    <property type="entry name" value="Aldolase_TIM"/>
</dbReference>
<feature type="binding site" evidence="8">
    <location>
        <position position="50"/>
    </location>
    <ligand>
        <name>[4Fe-4S] cluster</name>
        <dbReference type="ChEBI" id="CHEBI:49883"/>
        <note>4Fe-4S-S-AdoMet</note>
    </ligand>
</feature>
<accession>A0A5C6UGZ5</accession>
<dbReference type="Gene3D" id="3.20.20.70">
    <property type="entry name" value="Aldolase class I"/>
    <property type="match status" value="1"/>
</dbReference>
<keyword evidence="4 8" id="KW-0460">Magnesium</keyword>
<evidence type="ECO:0000256" key="3">
    <source>
        <dbReference type="ARBA" id="ARBA00022723"/>
    </source>
</evidence>
<sequence length="230" mass="25217">MFGGNPARAQEMGDGASLWIQEVFYTLQGEGPFAGDPAVFVRTAGCNIRCYWCDTDFESSTWRPALADLIAAIETHRPAHCDLIVLTGGEPFRQNIAPLVQQLLARGLRVQIETNGTLSIPLPVDDRLTIVCSPKTKQLHDAIVPRITAYKYVLAAGEVDPDDGLPMASTQKAGQRTRLFRPPSNTRVFVMPRDDGDAVANRAHQATAAGIAMRHGYRLCLQLHKLLDLP</sequence>
<organism evidence="10 11">
    <name type="scientific">Sphingomonas ginsenosidivorax</name>
    <dbReference type="NCBI Taxonomy" id="862135"/>
    <lineage>
        <taxon>Bacteria</taxon>
        <taxon>Pseudomonadati</taxon>
        <taxon>Pseudomonadota</taxon>
        <taxon>Alphaproteobacteria</taxon>
        <taxon>Sphingomonadales</taxon>
        <taxon>Sphingomonadaceae</taxon>
        <taxon>Sphingomonas</taxon>
    </lineage>
</organism>
<dbReference type="PIRSF" id="PIRSF000370">
    <property type="entry name" value="QueE"/>
    <property type="match status" value="1"/>
</dbReference>
<comment type="caution">
    <text evidence="10">The sequence shown here is derived from an EMBL/GenBank/DDBJ whole genome shotgun (WGS) entry which is preliminary data.</text>
</comment>
<keyword evidence="8" id="KW-0671">Queuosine biosynthesis</keyword>
<evidence type="ECO:0000256" key="2">
    <source>
        <dbReference type="ARBA" id="ARBA00022691"/>
    </source>
</evidence>
<dbReference type="Pfam" id="PF04055">
    <property type="entry name" value="Radical_SAM"/>
    <property type="match status" value="1"/>
</dbReference>
<dbReference type="SUPFAM" id="SSF102114">
    <property type="entry name" value="Radical SAM enzymes"/>
    <property type="match status" value="1"/>
</dbReference>
<gene>
    <name evidence="8" type="primary">queE</name>
    <name evidence="10" type="ORF">FSB78_11260</name>
</gene>
<keyword evidence="11" id="KW-1185">Reference proteome</keyword>
<evidence type="ECO:0000313" key="10">
    <source>
        <dbReference type="EMBL" id="TXC71456.1"/>
    </source>
</evidence>
<dbReference type="PROSITE" id="PS51918">
    <property type="entry name" value="RADICAL_SAM"/>
    <property type="match status" value="1"/>
</dbReference>
<keyword evidence="2 8" id="KW-0949">S-adenosyl-L-methionine</keyword>
<evidence type="ECO:0000256" key="5">
    <source>
        <dbReference type="ARBA" id="ARBA00023004"/>
    </source>
</evidence>
<evidence type="ECO:0000313" key="11">
    <source>
        <dbReference type="Proteomes" id="UP000321250"/>
    </source>
</evidence>
<keyword evidence="7 8" id="KW-0456">Lyase</keyword>
<dbReference type="EC" id="4.3.99.3" evidence="8"/>
<dbReference type="GO" id="GO:0016840">
    <property type="term" value="F:carbon-nitrogen lyase activity"/>
    <property type="evidence" value="ECO:0007669"/>
    <property type="project" value="UniProtKB-UniRule"/>
</dbReference>
<dbReference type="EMBL" id="VOQR01000001">
    <property type="protein sequence ID" value="TXC71456.1"/>
    <property type="molecule type" value="Genomic_DNA"/>
</dbReference>
<dbReference type="GO" id="GO:1904047">
    <property type="term" value="F:S-adenosyl-L-methionine binding"/>
    <property type="evidence" value="ECO:0007669"/>
    <property type="project" value="UniProtKB-UniRule"/>
</dbReference>